<protein>
    <submittedName>
        <fullName evidence="1">Uncharacterized protein</fullName>
    </submittedName>
</protein>
<name>A0ACB7GWT2_MANES</name>
<organism evidence="1 2">
    <name type="scientific">Manihot esculenta</name>
    <name type="common">Cassava</name>
    <name type="synonym">Jatropha manihot</name>
    <dbReference type="NCBI Taxonomy" id="3983"/>
    <lineage>
        <taxon>Eukaryota</taxon>
        <taxon>Viridiplantae</taxon>
        <taxon>Streptophyta</taxon>
        <taxon>Embryophyta</taxon>
        <taxon>Tracheophyta</taxon>
        <taxon>Spermatophyta</taxon>
        <taxon>Magnoliopsida</taxon>
        <taxon>eudicotyledons</taxon>
        <taxon>Gunneridae</taxon>
        <taxon>Pentapetalae</taxon>
        <taxon>rosids</taxon>
        <taxon>fabids</taxon>
        <taxon>Malpighiales</taxon>
        <taxon>Euphorbiaceae</taxon>
        <taxon>Crotonoideae</taxon>
        <taxon>Manihoteae</taxon>
        <taxon>Manihot</taxon>
    </lineage>
</organism>
<evidence type="ECO:0000313" key="1">
    <source>
        <dbReference type="EMBL" id="KAG8644445.1"/>
    </source>
</evidence>
<evidence type="ECO:0000313" key="2">
    <source>
        <dbReference type="Proteomes" id="UP000091857"/>
    </source>
</evidence>
<dbReference type="EMBL" id="CM004397">
    <property type="protein sequence ID" value="KAG8644445.1"/>
    <property type="molecule type" value="Genomic_DNA"/>
</dbReference>
<dbReference type="Proteomes" id="UP000091857">
    <property type="component" value="Chromosome 11"/>
</dbReference>
<proteinExistence type="predicted"/>
<gene>
    <name evidence="1" type="ORF">MANES_11G129700v8</name>
</gene>
<keyword evidence="2" id="KW-1185">Reference proteome</keyword>
<reference evidence="2" key="1">
    <citation type="journal article" date="2016" name="Nat. Biotechnol.">
        <title>Sequencing wild and cultivated cassava and related species reveals extensive interspecific hybridization and genetic diversity.</title>
        <authorList>
            <person name="Bredeson J.V."/>
            <person name="Lyons J.B."/>
            <person name="Prochnik S.E."/>
            <person name="Wu G.A."/>
            <person name="Ha C.M."/>
            <person name="Edsinger-Gonzales E."/>
            <person name="Grimwood J."/>
            <person name="Schmutz J."/>
            <person name="Rabbi I.Y."/>
            <person name="Egesi C."/>
            <person name="Nauluvula P."/>
            <person name="Lebot V."/>
            <person name="Ndunguru J."/>
            <person name="Mkamilo G."/>
            <person name="Bart R.S."/>
            <person name="Setter T.L."/>
            <person name="Gleadow R.M."/>
            <person name="Kulakow P."/>
            <person name="Ferguson M.E."/>
            <person name="Rounsley S."/>
            <person name="Rokhsar D.S."/>
        </authorList>
    </citation>
    <scope>NUCLEOTIDE SEQUENCE [LARGE SCALE GENOMIC DNA]</scope>
    <source>
        <strain evidence="2">cv. AM560-2</strain>
    </source>
</reference>
<accession>A0ACB7GWT2</accession>
<sequence>MADMVASPLLWMLSDRLISLIDNSSLVKNLHLTLAEIQTLVLDAENRSEDDAALRRWLTEVKDAAYEADDVLDEFINSLSSSKIHSLFSPFQWLLRFNCQRKMKEIEGRLDALLKRRIQFQKAVPLVNWDGFQSFESSASIKVPHRETRSFISESEIFGRKEDKQILLDLLLGDSDVEFKIIPIVGMGGLGKTTLAQLIFNDERIHYLFERRYWVCVSQNFDVRMIGKALVETKTEASRFLMNTEETVDSIVREELNGRRFFIVLDDVWNEDQEKWNVLQRWFSVGARGSAVLVTTRSANVAALMGTVDPYRLKLLSDDDVWLLFKNVAFSSKGEENINSRLVEIGKRLVARCKGLPLAIKTLAGLMRFKGEESEWLQIKDDDIWNLREFESSVLPALRLSYNHLPSHLKQCFAYCSIFPQGVTIGKEQLIQLWVAEGFIQSIEGSRSLEDIGNDYFMELFRRSFFVEIWRDEYGEIVKCQMHYLIHDLARFVASIGCSIMEGNTLQNVPEEVRHSSLVYDSYQLPTTLESLQKAKKLRTLLLFSNNLEKIPGLFLKLRSLRALDLSGSQIQKLSRSVGNLTHLRYLNLSCTRIETLPNSISKLQSLNTLELIECYNLQELPNSISELIKLRHLDIQSCCSLSHMPARIGKLRLLQKLPLFILSDIDGCGSISELSELDLRGKLEIKNLEFVDNPTDAENAKLLNKQNLRTLKLSWSHDAVASAEMSFQVLEKLMPPQELKVLHIIDYKGTSYPSWLINSLLQNVAEVSLVNCSCKKLPPFGQLPNLKYLYIKGMLKVEKIDNEFYGDGTIKAFPSLRQLELYDMPYLKEWWNLKSDEQSSMIETEESSSCKQIEEFTCLEYLTIKGCSNLSRLPELPNLKNLALWNCNEELLLSLDQLASLSTLVINEFRKPLSIPAGNLTSLRKMTIYDCDDLLAQLVDDMKPLSSLEHLRILYCDALKSLPTGLRYLTSLQKLEIAECRELVEVPDVMDKLSSLKELTIDGCPMLKSLPDSIRYLSRLEKLVIGRCPELIKQLHIEESDEWSKTAHIPRIEKEIEEYLTEEDSLSEPSY</sequence>
<comment type="caution">
    <text evidence="1">The sequence shown here is derived from an EMBL/GenBank/DDBJ whole genome shotgun (WGS) entry which is preliminary data.</text>
</comment>